<evidence type="ECO:0000313" key="2">
    <source>
        <dbReference type="EMBL" id="MBB5224691.1"/>
    </source>
</evidence>
<evidence type="ECO:0008006" key="4">
    <source>
        <dbReference type="Google" id="ProtNLM"/>
    </source>
</evidence>
<accession>A0A7W8G6L9</accession>
<feature type="chain" id="PRO_5030748138" description="Major surface protein" evidence="1">
    <location>
        <begin position="21"/>
        <end position="446"/>
    </location>
</feature>
<dbReference type="RefSeq" id="WP_184656299.1">
    <property type="nucleotide sequence ID" value="NZ_JACHFQ010000001.1"/>
</dbReference>
<dbReference type="AlphaFoldDB" id="A0A7W8G6L9"/>
<reference evidence="2 3" key="1">
    <citation type="submission" date="2020-08" db="EMBL/GenBank/DDBJ databases">
        <title>Genomic Encyclopedia of Type Strains, Phase IV (KMG-IV): sequencing the most valuable type-strain genomes for metagenomic binning, comparative biology and taxonomic classification.</title>
        <authorList>
            <person name="Goeker M."/>
        </authorList>
    </citation>
    <scope>NUCLEOTIDE SEQUENCE [LARGE SCALE GENOMIC DNA]</scope>
    <source>
        <strain evidence="2 3">DSM 103462</strain>
    </source>
</reference>
<gene>
    <name evidence="2" type="ORF">HNP76_000031</name>
</gene>
<keyword evidence="1" id="KW-0732">Signal</keyword>
<dbReference type="Proteomes" id="UP000518887">
    <property type="component" value="Unassembled WGS sequence"/>
</dbReference>
<organism evidence="2 3">
    <name type="scientific">Treponema ruminis</name>
    <dbReference type="NCBI Taxonomy" id="744515"/>
    <lineage>
        <taxon>Bacteria</taxon>
        <taxon>Pseudomonadati</taxon>
        <taxon>Spirochaetota</taxon>
        <taxon>Spirochaetia</taxon>
        <taxon>Spirochaetales</taxon>
        <taxon>Treponemataceae</taxon>
        <taxon>Treponema</taxon>
    </lineage>
</organism>
<dbReference type="EMBL" id="JACHFQ010000001">
    <property type="protein sequence ID" value="MBB5224691.1"/>
    <property type="molecule type" value="Genomic_DNA"/>
</dbReference>
<feature type="signal peptide" evidence="1">
    <location>
        <begin position="1"/>
        <end position="20"/>
    </location>
</feature>
<comment type="caution">
    <text evidence="2">The sequence shown here is derived from an EMBL/GenBank/DDBJ whole genome shotgun (WGS) entry which is preliminary data.</text>
</comment>
<evidence type="ECO:0000256" key="1">
    <source>
        <dbReference type="SAM" id="SignalP"/>
    </source>
</evidence>
<protein>
    <recommendedName>
        <fullName evidence="4">Major surface protein</fullName>
    </recommendedName>
</protein>
<name>A0A7W8G6L9_9SPIR</name>
<proteinExistence type="predicted"/>
<sequence>MKKILATIVASAILGFGANAQVLDKEQMKNTAWVGVGAPLGGDAMAYGFTDTFQTRFDRGKFTVEAMLNWSFLANYDNEYNVDNFQFGTSNNNPLSIKYGNWGVNSVSNAAKAIDGEYNNHANVKNTLQDSYYVNFLYHITKNVDFGVGTKLNWKVGPAPAYGSWLWENDAHIRQGGFSTSYDDRSGVFAQTSTEAVGNYRYYVHAAGNRPGTADVVGFVPFANKYAKRALGVRFIADGEMLEIGAALPNGFNTDDPVLNSGIKFNPAKWLSLAAAIEGALDDGSNFYTGATIGFDKFILDLYYAADSLFTNAKNDQAYGTGAAITFVIPNTKVTLRPEIGVNFFEDDNYTAAWYTGGSLSFDINKDIGFNLWSSIAFGSKDKRWDDHSATDDWDGGHIFDVRPEITFNYTSHTSFAAYFDYEHRTAFDGKGRKCWSTGLFWTYIF</sequence>
<evidence type="ECO:0000313" key="3">
    <source>
        <dbReference type="Proteomes" id="UP000518887"/>
    </source>
</evidence>
<keyword evidence="3" id="KW-1185">Reference proteome</keyword>